<dbReference type="PIRSF" id="PIRSF002741">
    <property type="entry name" value="MppA"/>
    <property type="match status" value="1"/>
</dbReference>
<feature type="signal peptide" evidence="1">
    <location>
        <begin position="1"/>
        <end position="27"/>
    </location>
</feature>
<dbReference type="SUPFAM" id="SSF53850">
    <property type="entry name" value="Periplasmic binding protein-like II"/>
    <property type="match status" value="1"/>
</dbReference>
<keyword evidence="4" id="KW-1185">Reference proteome</keyword>
<accession>A0ABU1FQX0</accession>
<evidence type="ECO:0000256" key="1">
    <source>
        <dbReference type="SAM" id="SignalP"/>
    </source>
</evidence>
<dbReference type="InterPro" id="IPR030678">
    <property type="entry name" value="Peptide/Ni-bd"/>
</dbReference>
<comment type="caution">
    <text evidence="3">The sequence shown here is derived from an EMBL/GenBank/DDBJ whole genome shotgun (WGS) entry which is preliminary data.</text>
</comment>
<evidence type="ECO:0000313" key="3">
    <source>
        <dbReference type="EMBL" id="MDR5710576.1"/>
    </source>
</evidence>
<name>A0ABU1FQX0_9MICC</name>
<evidence type="ECO:0000259" key="2">
    <source>
        <dbReference type="Pfam" id="PF00496"/>
    </source>
</evidence>
<dbReference type="InterPro" id="IPR000914">
    <property type="entry name" value="SBP_5_dom"/>
</dbReference>
<reference evidence="4" key="1">
    <citation type="submission" date="2023-07" db="EMBL/GenBank/DDBJ databases">
        <title>Description of three actinobacteria isolated from air of manufacturing shop in a pharmaceutical factory.</title>
        <authorList>
            <person name="Zhang D.-F."/>
        </authorList>
    </citation>
    <scope>NUCLEOTIDE SEQUENCE [LARGE SCALE GENOMIC DNA]</scope>
    <source>
        <strain evidence="4">CCTCC AB 207010</strain>
    </source>
</reference>
<dbReference type="Gene3D" id="3.10.105.10">
    <property type="entry name" value="Dipeptide-binding Protein, Domain 3"/>
    <property type="match status" value="1"/>
</dbReference>
<keyword evidence="1" id="KW-0732">Signal</keyword>
<sequence length="524" mass="57728">MKKTARKTLSAAAVAALIITACGETQGDDDGDRIFISSTGTLPMLNPQFVTSPAVQQVGSSMLEPLVRITDEFEVVPWLAHDWTVSDDGLEVTFHLEEGVQWHDGEPFTAADVKFNFEEIMPLDSLGADFVGTIESVETPDDYTVVLRLSEPYGALLESLSLQFLLPRHVYEGTEYLENPANNAPVGTGPLVFEEFVDADRVEARGNDNYWKGEVQVDRVIFPIMTDPNASDLAMLSGEIDQRGGIVATRVEEFQAHPDIELTLRGNLPQQVVLMFNADSEELAGPEVRRLVYSAIDKNQVVDTALPETSTVPEGVFPESLGWARSPHVNFTEDFAYDVEEINRRFDELGLTAGGDGYRFSVDVHYMSPLADAAAVAEVMQSTLAEVGIRVELIGLETNVYTEKVYEQRDFDTAIQIATLSTDPSLGITRWYTCNPEKVAARNPSGVCDEEIDDAARRAILTPGQEERGQHLQRFEEAAAEAMIAAPIVFVSQINAYNTANWEGHDFASGLNGQDWTLLKPVED</sequence>
<feature type="domain" description="Solute-binding protein family 5" evidence="2">
    <location>
        <begin position="74"/>
        <end position="435"/>
    </location>
</feature>
<organism evidence="3 4">
    <name type="scientific">Nesterenkonia flava</name>
    <dbReference type="NCBI Taxonomy" id="469799"/>
    <lineage>
        <taxon>Bacteria</taxon>
        <taxon>Bacillati</taxon>
        <taxon>Actinomycetota</taxon>
        <taxon>Actinomycetes</taxon>
        <taxon>Micrococcales</taxon>
        <taxon>Micrococcaceae</taxon>
        <taxon>Nesterenkonia</taxon>
    </lineage>
</organism>
<dbReference type="RefSeq" id="WP_310535967.1">
    <property type="nucleotide sequence ID" value="NZ_BAAAOC010000008.1"/>
</dbReference>
<evidence type="ECO:0000313" key="4">
    <source>
        <dbReference type="Proteomes" id="UP001260872"/>
    </source>
</evidence>
<dbReference type="Proteomes" id="UP001260872">
    <property type="component" value="Unassembled WGS sequence"/>
</dbReference>
<proteinExistence type="predicted"/>
<dbReference type="PANTHER" id="PTHR30290">
    <property type="entry name" value="PERIPLASMIC BINDING COMPONENT OF ABC TRANSPORTER"/>
    <property type="match status" value="1"/>
</dbReference>
<protein>
    <submittedName>
        <fullName evidence="3">ABC transporter substrate-binding protein</fullName>
    </submittedName>
</protein>
<dbReference type="InterPro" id="IPR039424">
    <property type="entry name" value="SBP_5"/>
</dbReference>
<dbReference type="Pfam" id="PF00496">
    <property type="entry name" value="SBP_bac_5"/>
    <property type="match status" value="1"/>
</dbReference>
<dbReference type="Gene3D" id="3.40.190.10">
    <property type="entry name" value="Periplasmic binding protein-like II"/>
    <property type="match status" value="1"/>
</dbReference>
<dbReference type="EMBL" id="JAVKGT010000001">
    <property type="protein sequence ID" value="MDR5710576.1"/>
    <property type="molecule type" value="Genomic_DNA"/>
</dbReference>
<gene>
    <name evidence="3" type="ORF">RH857_00265</name>
</gene>
<dbReference type="PROSITE" id="PS51257">
    <property type="entry name" value="PROKAR_LIPOPROTEIN"/>
    <property type="match status" value="1"/>
</dbReference>
<feature type="chain" id="PRO_5047060477" evidence="1">
    <location>
        <begin position="28"/>
        <end position="524"/>
    </location>
</feature>